<dbReference type="AlphaFoldDB" id="A0AAJ7UFK0"/>
<evidence type="ECO:0000313" key="19">
    <source>
        <dbReference type="Proteomes" id="UP001318040"/>
    </source>
</evidence>
<evidence type="ECO:0000256" key="7">
    <source>
        <dbReference type="ARBA" id="ARBA00022989"/>
    </source>
</evidence>
<feature type="transmembrane region" description="Helical" evidence="18">
    <location>
        <begin position="338"/>
        <end position="358"/>
    </location>
</feature>
<dbReference type="SMR" id="A0AAJ7UFK0"/>
<evidence type="ECO:0000256" key="4">
    <source>
        <dbReference type="ARBA" id="ARBA00022516"/>
    </source>
</evidence>
<comment type="catalytic activity">
    <reaction evidence="11">
        <text>1-hexadecanoyl-2-(4Z,7Z,10Z,13Z,16Z,19Z-docosahexaenoyl)-sn-glycerol + CDP-choline = 1-hexadecanoyl-2-(4Z,7Z,10Z,13Z,16Z,19Z-docosahexaenoyl)-sn-glycero-3-phosphocholine + CMP + H(+)</text>
        <dbReference type="Rhea" id="RHEA:54332"/>
        <dbReference type="ChEBI" id="CHEBI:15378"/>
        <dbReference type="ChEBI" id="CHEBI:58779"/>
        <dbReference type="ChEBI" id="CHEBI:60377"/>
        <dbReference type="ChEBI" id="CHEBI:74963"/>
        <dbReference type="ChEBI" id="CHEBI:82949"/>
    </reaction>
    <physiologicalReaction direction="left-to-right" evidence="11">
        <dbReference type="Rhea" id="RHEA:54333"/>
    </physiologicalReaction>
</comment>
<evidence type="ECO:0000256" key="6">
    <source>
        <dbReference type="ARBA" id="ARBA00022692"/>
    </source>
</evidence>
<dbReference type="InterPro" id="IPR000462">
    <property type="entry name" value="CDP-OH_P_trans"/>
</dbReference>
<dbReference type="InterPro" id="IPR048254">
    <property type="entry name" value="CDP_ALCOHOL_P_TRANSF_CS"/>
</dbReference>
<evidence type="ECO:0000256" key="13">
    <source>
        <dbReference type="ARBA" id="ARBA00036890"/>
    </source>
</evidence>
<comment type="catalytic activity">
    <reaction evidence="12">
        <text>1,2-dioctanoyl-sn-glycerol + CDP-choline = 1,2-dioctanoyl-sn-glycero-3-phosphocholine + CMP + H(+)</text>
        <dbReference type="Rhea" id="RHEA:54232"/>
        <dbReference type="ChEBI" id="CHEBI:15378"/>
        <dbReference type="ChEBI" id="CHEBI:58779"/>
        <dbReference type="ChEBI" id="CHEBI:60377"/>
        <dbReference type="ChEBI" id="CHEBI:76979"/>
        <dbReference type="ChEBI" id="CHEBI:78228"/>
    </reaction>
    <physiologicalReaction direction="left-to-right" evidence="12">
        <dbReference type="Rhea" id="RHEA:54233"/>
    </physiologicalReaction>
</comment>
<dbReference type="Gene3D" id="1.20.120.1760">
    <property type="match status" value="1"/>
</dbReference>
<evidence type="ECO:0000256" key="12">
    <source>
        <dbReference type="ARBA" id="ARBA00036651"/>
    </source>
</evidence>
<feature type="transmembrane region" description="Helical" evidence="18">
    <location>
        <begin position="182"/>
        <end position="202"/>
    </location>
</feature>
<keyword evidence="9" id="KW-0594">Phospholipid biosynthesis</keyword>
<evidence type="ECO:0000256" key="15">
    <source>
        <dbReference type="ARBA" id="ARBA00038987"/>
    </source>
</evidence>
<evidence type="ECO:0000256" key="8">
    <source>
        <dbReference type="ARBA" id="ARBA00023136"/>
    </source>
</evidence>
<keyword evidence="5 17" id="KW-0808">Transferase</keyword>
<feature type="transmembrane region" description="Helical" evidence="18">
    <location>
        <begin position="148"/>
        <end position="167"/>
    </location>
</feature>
<dbReference type="EC" id="2.7.8.2" evidence="15"/>
<keyword evidence="19" id="KW-1185">Reference proteome</keyword>
<feature type="transmembrane region" description="Helical" evidence="18">
    <location>
        <begin position="118"/>
        <end position="141"/>
    </location>
</feature>
<evidence type="ECO:0000256" key="3">
    <source>
        <dbReference type="ARBA" id="ARBA00010441"/>
    </source>
</evidence>
<evidence type="ECO:0000256" key="14">
    <source>
        <dbReference type="ARBA" id="ARBA00037890"/>
    </source>
</evidence>
<proteinExistence type="inferred from homology"/>
<comment type="similarity">
    <text evidence="3 17">Belongs to the CDP-alcohol phosphatidyltransferase class-I family.</text>
</comment>
<feature type="transmembrane region" description="Helical" evidence="18">
    <location>
        <begin position="282"/>
        <end position="302"/>
    </location>
</feature>
<keyword evidence="6 18" id="KW-0812">Transmembrane</keyword>
<evidence type="ECO:0000313" key="21">
    <source>
        <dbReference type="RefSeq" id="XP_032833868.1"/>
    </source>
</evidence>
<dbReference type="GeneID" id="116956389"/>
<evidence type="ECO:0000256" key="1">
    <source>
        <dbReference type="ARBA" id="ARBA00004141"/>
    </source>
</evidence>
<reference evidence="20 21" key="1">
    <citation type="submission" date="2025-04" db="UniProtKB">
        <authorList>
            <consortium name="RefSeq"/>
        </authorList>
    </citation>
    <scope>IDENTIFICATION</scope>
    <source>
        <tissue evidence="20 21">Sperm</tissue>
    </source>
</reference>
<evidence type="ECO:0000256" key="10">
    <source>
        <dbReference type="ARBA" id="ARBA00023264"/>
    </source>
</evidence>
<dbReference type="RefSeq" id="XP_032833868.1">
    <property type="nucleotide sequence ID" value="XM_032977977.1"/>
</dbReference>
<evidence type="ECO:0000256" key="18">
    <source>
        <dbReference type="SAM" id="Phobius"/>
    </source>
</evidence>
<comment type="pathway">
    <text evidence="2">Lipid metabolism.</text>
</comment>
<dbReference type="GO" id="GO:0006646">
    <property type="term" value="P:phosphatidylethanolamine biosynthetic process"/>
    <property type="evidence" value="ECO:0007669"/>
    <property type="project" value="TreeGrafter"/>
</dbReference>
<dbReference type="KEGG" id="pmrn:116956389"/>
<dbReference type="RefSeq" id="XP_032833867.1">
    <property type="nucleotide sequence ID" value="XM_032977976.1"/>
</dbReference>
<evidence type="ECO:0000256" key="2">
    <source>
        <dbReference type="ARBA" id="ARBA00005189"/>
    </source>
</evidence>
<organism evidence="19 20">
    <name type="scientific">Petromyzon marinus</name>
    <name type="common">Sea lamprey</name>
    <dbReference type="NCBI Taxonomy" id="7757"/>
    <lineage>
        <taxon>Eukaryota</taxon>
        <taxon>Metazoa</taxon>
        <taxon>Chordata</taxon>
        <taxon>Craniata</taxon>
        <taxon>Vertebrata</taxon>
        <taxon>Cyclostomata</taxon>
        <taxon>Hyperoartia</taxon>
        <taxon>Petromyzontiformes</taxon>
        <taxon>Petromyzontidae</taxon>
        <taxon>Petromyzon</taxon>
    </lineage>
</organism>
<dbReference type="PIRSF" id="PIRSF015665">
    <property type="entry name" value="CHOPT"/>
    <property type="match status" value="1"/>
</dbReference>
<keyword evidence="8 18" id="KW-0472">Membrane</keyword>
<name>A0AAJ7UFK0_PETMA</name>
<evidence type="ECO:0000256" key="9">
    <source>
        <dbReference type="ARBA" id="ARBA00023209"/>
    </source>
</evidence>
<evidence type="ECO:0000256" key="5">
    <source>
        <dbReference type="ARBA" id="ARBA00022679"/>
    </source>
</evidence>
<dbReference type="PROSITE" id="PS00379">
    <property type="entry name" value="CDP_ALCOHOL_P_TRANSF"/>
    <property type="match status" value="1"/>
</dbReference>
<keyword evidence="9" id="KW-0443">Lipid metabolism</keyword>
<feature type="transmembrane region" description="Helical" evidence="18">
    <location>
        <begin position="80"/>
        <end position="98"/>
    </location>
</feature>
<keyword evidence="4" id="KW-0444">Lipid biosynthesis</keyword>
<dbReference type="GO" id="GO:0004142">
    <property type="term" value="F:diacylglycerol cholinephosphotransferase activity"/>
    <property type="evidence" value="ECO:0007669"/>
    <property type="project" value="UniProtKB-EC"/>
</dbReference>
<evidence type="ECO:0000313" key="20">
    <source>
        <dbReference type="RefSeq" id="XP_032833867.1"/>
    </source>
</evidence>
<feature type="transmembrane region" description="Helical" evidence="18">
    <location>
        <begin position="214"/>
        <end position="235"/>
    </location>
</feature>
<dbReference type="Pfam" id="PF01066">
    <property type="entry name" value="CDP-OH_P_transf"/>
    <property type="match status" value="1"/>
</dbReference>
<dbReference type="PANTHER" id="PTHR10414:SF37">
    <property type="entry name" value="BB IN A BOXCAR, ISOFORM C"/>
    <property type="match status" value="1"/>
</dbReference>
<feature type="transmembrane region" description="Helical" evidence="18">
    <location>
        <begin position="247"/>
        <end position="270"/>
    </location>
</feature>
<comment type="catalytic activity">
    <reaction evidence="13">
        <text>1-hexadecanoyl-2-(9Z-octadecenoyl)-sn-glycerol + CDP-choline = 1-hexadecanoyl-2-(9Z-octadecenoyl)-sn-glycero-3-phosphocholine + CMP + H(+)</text>
        <dbReference type="Rhea" id="RHEA:54244"/>
        <dbReference type="ChEBI" id="CHEBI:15378"/>
        <dbReference type="ChEBI" id="CHEBI:58779"/>
        <dbReference type="ChEBI" id="CHEBI:60377"/>
        <dbReference type="ChEBI" id="CHEBI:73001"/>
        <dbReference type="ChEBI" id="CHEBI:75466"/>
    </reaction>
    <physiologicalReaction direction="left-to-right" evidence="13">
        <dbReference type="Rhea" id="RHEA:54245"/>
    </physiologicalReaction>
</comment>
<protein>
    <recommendedName>
        <fullName evidence="15">diacylglycerol cholinephosphotransferase</fullName>
        <ecNumber evidence="15">2.7.8.2</ecNumber>
    </recommendedName>
</protein>
<dbReference type="InterPro" id="IPR043130">
    <property type="entry name" value="CDP-OH_PTrfase_TM_dom"/>
</dbReference>
<feature type="transmembrane region" description="Helical" evidence="18">
    <location>
        <begin position="53"/>
        <end position="73"/>
    </location>
</feature>
<accession>A0AAJ7UFK0</accession>
<evidence type="ECO:0000256" key="16">
    <source>
        <dbReference type="ARBA" id="ARBA00048570"/>
    </source>
</evidence>
<evidence type="ECO:0000256" key="11">
    <source>
        <dbReference type="ARBA" id="ARBA00036100"/>
    </source>
</evidence>
<comment type="subcellular location">
    <subcellularLocation>
        <location evidence="1">Membrane</location>
        <topology evidence="1">Multi-pass membrane protein</topology>
    </subcellularLocation>
</comment>
<evidence type="ECO:0000256" key="17">
    <source>
        <dbReference type="RuleBase" id="RU003750"/>
    </source>
</evidence>
<comment type="pathway">
    <text evidence="14">Phospholipid metabolism; phosphatidylcholine biosynthesis; phosphatidylcholine from phosphocholine: step 2/2.</text>
</comment>
<dbReference type="Proteomes" id="UP001318040">
    <property type="component" value="Chromosome 65"/>
</dbReference>
<comment type="catalytic activity">
    <reaction evidence="16">
        <text>CDP-choline + a 1,2-diacyl-sn-glycerol = a 1,2-diacyl-sn-glycero-3-phosphocholine + CMP + H(+)</text>
        <dbReference type="Rhea" id="RHEA:32939"/>
        <dbReference type="ChEBI" id="CHEBI:15378"/>
        <dbReference type="ChEBI" id="CHEBI:17815"/>
        <dbReference type="ChEBI" id="CHEBI:57643"/>
        <dbReference type="ChEBI" id="CHEBI:58779"/>
        <dbReference type="ChEBI" id="CHEBI:60377"/>
        <dbReference type="EC" id="2.7.8.2"/>
    </reaction>
    <physiologicalReaction direction="left-to-right" evidence="16">
        <dbReference type="Rhea" id="RHEA:32940"/>
    </physiologicalReaction>
</comment>
<gene>
    <name evidence="20 21" type="primary">LOC116956389</name>
</gene>
<dbReference type="FunFam" id="1.20.120.1760:FF:000002">
    <property type="entry name" value="Choline/ethanolamine phosphotransferase 1"/>
    <property type="match status" value="1"/>
</dbReference>
<dbReference type="GO" id="GO:0005789">
    <property type="term" value="C:endoplasmic reticulum membrane"/>
    <property type="evidence" value="ECO:0007669"/>
    <property type="project" value="TreeGrafter"/>
</dbReference>
<dbReference type="PANTHER" id="PTHR10414">
    <property type="entry name" value="ETHANOLAMINEPHOSPHOTRANSFERASE"/>
    <property type="match status" value="1"/>
</dbReference>
<dbReference type="GO" id="GO:0005794">
    <property type="term" value="C:Golgi apparatus"/>
    <property type="evidence" value="ECO:0007669"/>
    <property type="project" value="TreeGrafter"/>
</dbReference>
<dbReference type="GO" id="GO:0004307">
    <property type="term" value="F:ethanolaminephosphotransferase activity"/>
    <property type="evidence" value="ECO:0007669"/>
    <property type="project" value="TreeGrafter"/>
</dbReference>
<keyword evidence="7 18" id="KW-1133">Transmembrane helix</keyword>
<keyword evidence="10" id="KW-1208">Phospholipid metabolism</keyword>
<dbReference type="InterPro" id="IPR014472">
    <property type="entry name" value="CHOPT"/>
</dbReference>
<sequence length="386" mass="42373">MWPAPEPLSQQQLRRLELHRYSASGRSVLEGGGLHAWWCWLVARTPLWLAPNLITLGGLACNAATTLLLVALCPTATEAAPRWVYAFCALGLFIYQSLDAIDGKQARRTGSSSPLGELFDHGCDAISTVLLAMGVVVTLRLGTDCDLLFLLFFLGVFMFYCAHWQTYVTGTMRFGKIDVTEVQLVIVGIFLLAAACGPDVWDHRVPVLDMRLKLVPVLLEVLASFFTCITNFRIIFTGGVGKNGSTIAGTSVISPAFHIGTVVVLAAMIAKKSPSSLFERNPCLYILTFGCVAAKITNKLVVAHMTRSEMFLQDTAFLGPGLLFLNQYCNCFVDEFTVLWIALVLSMSDLLCYCVAVCHQISKHLRIHVFTITPPVAHTSTDQHTH</sequence>